<sequence length="356" mass="40556">MSLWVDHYRPKTLDDLHYHPALSARIKSLAKAGDFPHMLFYGPSGAGKKTRIACTLKELYGKGVEKLKIDQRVFMTPSRRKLDVNIVQSNFHIEITPSEVGNYDRVVIQELLKEIAQTQQVDITARHKFKVVVINEADSLTRDAQAALRRTMEKYMSNMRIILCANSTSKLIAPIKSRCLLVRVAAPTEDEMIKVLKYVASRERLQTDDAALTEIAQDANGNMRKALLVFEALKMQKGILSGPVAIAKPDWETYCCKVGDMIIQDQSPSRVLEVRSKLYELLSHCIPPTVILKTIADRVVELVDESLKADIMHWAAIYETRMRVGNKKIFHLEAWVVKVMSLYKHFFYDIDMSGFD</sequence>
<gene>
    <name evidence="1" type="ORF">BDY19DRAFT_987662</name>
</gene>
<evidence type="ECO:0000313" key="2">
    <source>
        <dbReference type="Proteomes" id="UP001055072"/>
    </source>
</evidence>
<name>A0ACB8TQ01_9APHY</name>
<dbReference type="Proteomes" id="UP001055072">
    <property type="component" value="Unassembled WGS sequence"/>
</dbReference>
<accession>A0ACB8TQ01</accession>
<reference evidence="1" key="1">
    <citation type="journal article" date="2021" name="Environ. Microbiol.">
        <title>Gene family expansions and transcriptome signatures uncover fungal adaptations to wood decay.</title>
        <authorList>
            <person name="Hage H."/>
            <person name="Miyauchi S."/>
            <person name="Viragh M."/>
            <person name="Drula E."/>
            <person name="Min B."/>
            <person name="Chaduli D."/>
            <person name="Navarro D."/>
            <person name="Favel A."/>
            <person name="Norest M."/>
            <person name="Lesage-Meessen L."/>
            <person name="Balint B."/>
            <person name="Merenyi Z."/>
            <person name="de Eugenio L."/>
            <person name="Morin E."/>
            <person name="Martinez A.T."/>
            <person name="Baldrian P."/>
            <person name="Stursova M."/>
            <person name="Martinez M.J."/>
            <person name="Novotny C."/>
            <person name="Magnuson J.K."/>
            <person name="Spatafora J.W."/>
            <person name="Maurice S."/>
            <person name="Pangilinan J."/>
            <person name="Andreopoulos W."/>
            <person name="LaButti K."/>
            <person name="Hundley H."/>
            <person name="Na H."/>
            <person name="Kuo A."/>
            <person name="Barry K."/>
            <person name="Lipzen A."/>
            <person name="Henrissat B."/>
            <person name="Riley R."/>
            <person name="Ahrendt S."/>
            <person name="Nagy L.G."/>
            <person name="Grigoriev I.V."/>
            <person name="Martin F."/>
            <person name="Rosso M.N."/>
        </authorList>
    </citation>
    <scope>NUCLEOTIDE SEQUENCE</scope>
    <source>
        <strain evidence="1">CBS 384.51</strain>
    </source>
</reference>
<protein>
    <submittedName>
        <fullName evidence="1">P-loop containing nucleoside triphosphate hydrolase protein</fullName>
    </submittedName>
</protein>
<proteinExistence type="predicted"/>
<dbReference type="EMBL" id="MU274948">
    <property type="protein sequence ID" value="KAI0084030.1"/>
    <property type="molecule type" value="Genomic_DNA"/>
</dbReference>
<keyword evidence="2" id="KW-1185">Reference proteome</keyword>
<comment type="caution">
    <text evidence="1">The sequence shown here is derived from an EMBL/GenBank/DDBJ whole genome shotgun (WGS) entry which is preliminary data.</text>
</comment>
<evidence type="ECO:0000313" key="1">
    <source>
        <dbReference type="EMBL" id="KAI0084030.1"/>
    </source>
</evidence>
<keyword evidence="1" id="KW-0378">Hydrolase</keyword>
<organism evidence="1 2">
    <name type="scientific">Irpex rosettiformis</name>
    <dbReference type="NCBI Taxonomy" id="378272"/>
    <lineage>
        <taxon>Eukaryota</taxon>
        <taxon>Fungi</taxon>
        <taxon>Dikarya</taxon>
        <taxon>Basidiomycota</taxon>
        <taxon>Agaricomycotina</taxon>
        <taxon>Agaricomycetes</taxon>
        <taxon>Polyporales</taxon>
        <taxon>Irpicaceae</taxon>
        <taxon>Irpex</taxon>
    </lineage>
</organism>